<feature type="domain" description="MoaB/Mog" evidence="3">
    <location>
        <begin position="16"/>
        <end position="160"/>
    </location>
</feature>
<evidence type="ECO:0000313" key="5">
    <source>
        <dbReference type="Proteomes" id="UP001597218"/>
    </source>
</evidence>
<dbReference type="InterPro" id="IPR012245">
    <property type="entry name" value="MoaB"/>
</dbReference>
<dbReference type="InterPro" id="IPR001453">
    <property type="entry name" value="MoaB/Mog_dom"/>
</dbReference>
<dbReference type="Gene3D" id="3.40.980.10">
    <property type="entry name" value="MoaB/Mog-like domain"/>
    <property type="match status" value="1"/>
</dbReference>
<proteinExistence type="inferred from homology"/>
<evidence type="ECO:0000259" key="3">
    <source>
        <dbReference type="SMART" id="SM00852"/>
    </source>
</evidence>
<accession>A0ABW4SGA4</accession>
<dbReference type="PANTHER" id="PTHR43232:SF2">
    <property type="entry name" value="MOLYBDENUM COFACTOR BIOSYNTHESIS PROTEIN B"/>
    <property type="match status" value="1"/>
</dbReference>
<dbReference type="Proteomes" id="UP001597218">
    <property type="component" value="Unassembled WGS sequence"/>
</dbReference>
<name>A0ABW4SGA4_9BACL</name>
<keyword evidence="2" id="KW-0501">Molybdenum cofactor biosynthesis</keyword>
<comment type="caution">
    <text evidence="4">The sequence shown here is derived from an EMBL/GenBank/DDBJ whole genome shotgun (WGS) entry which is preliminary data.</text>
</comment>
<dbReference type="CDD" id="cd00886">
    <property type="entry name" value="MogA_MoaB"/>
    <property type="match status" value="1"/>
</dbReference>
<dbReference type="PIRSF" id="PIRSF006443">
    <property type="entry name" value="MoaB"/>
    <property type="match status" value="1"/>
</dbReference>
<sequence length="170" mass="19162">MSDTHELNTQKQLVFCVLTTSDTRTISNDRGGWTVRQKLEKAGHKIFETWICQDDRMAIESIVEKWLRNPDIHGIITTGGTGIGFRDVTPETLKPYFTKEIDGFGELARMISYEDVGSKSLLSRANAGVIKDKVVFMLPGSVKAVELLMDKLVLPELHHVVHEITKHLDD</sequence>
<comment type="pathway">
    <text evidence="2">Cofactor biosynthesis; molybdopterin biosynthesis.</text>
</comment>
<dbReference type="SMART" id="SM00852">
    <property type="entry name" value="MoCF_biosynth"/>
    <property type="match status" value="1"/>
</dbReference>
<gene>
    <name evidence="4" type="ORF">ACFSFY_05065</name>
</gene>
<comment type="function">
    <text evidence="2">May be involved in the biosynthesis of molybdopterin.</text>
</comment>
<dbReference type="RefSeq" id="WP_381536092.1">
    <property type="nucleotide sequence ID" value="NZ_JBHUGI010000008.1"/>
</dbReference>
<organism evidence="4 5">
    <name type="scientific">Sporosarcina siberiensis</name>
    <dbReference type="NCBI Taxonomy" id="1365606"/>
    <lineage>
        <taxon>Bacteria</taxon>
        <taxon>Bacillati</taxon>
        <taxon>Bacillota</taxon>
        <taxon>Bacilli</taxon>
        <taxon>Bacillales</taxon>
        <taxon>Caryophanaceae</taxon>
        <taxon>Sporosarcina</taxon>
    </lineage>
</organism>
<evidence type="ECO:0000313" key="4">
    <source>
        <dbReference type="EMBL" id="MFD1927434.1"/>
    </source>
</evidence>
<dbReference type="PANTHER" id="PTHR43232">
    <property type="entry name" value="MOLYBDENUM COFACTOR BIOSYNTHESIS PROTEIN B"/>
    <property type="match status" value="1"/>
</dbReference>
<dbReference type="Pfam" id="PF00994">
    <property type="entry name" value="MoCF_biosynth"/>
    <property type="match status" value="1"/>
</dbReference>
<dbReference type="NCBIfam" id="TIGR00177">
    <property type="entry name" value="molyb_syn"/>
    <property type="match status" value="1"/>
</dbReference>
<evidence type="ECO:0000256" key="2">
    <source>
        <dbReference type="PIRNR" id="PIRNR006443"/>
    </source>
</evidence>
<dbReference type="InterPro" id="IPR036425">
    <property type="entry name" value="MoaB/Mog-like_dom_sf"/>
</dbReference>
<dbReference type="SUPFAM" id="SSF53218">
    <property type="entry name" value="Molybdenum cofactor biosynthesis proteins"/>
    <property type="match status" value="1"/>
</dbReference>
<reference evidence="5" key="1">
    <citation type="journal article" date="2019" name="Int. J. Syst. Evol. Microbiol.">
        <title>The Global Catalogue of Microorganisms (GCM) 10K type strain sequencing project: providing services to taxonomists for standard genome sequencing and annotation.</title>
        <authorList>
            <consortium name="The Broad Institute Genomics Platform"/>
            <consortium name="The Broad Institute Genome Sequencing Center for Infectious Disease"/>
            <person name="Wu L."/>
            <person name="Ma J."/>
        </authorList>
    </citation>
    <scope>NUCLEOTIDE SEQUENCE [LARGE SCALE GENOMIC DNA]</scope>
    <source>
        <strain evidence="5">CGMCC 4.7177</strain>
    </source>
</reference>
<evidence type="ECO:0000256" key="1">
    <source>
        <dbReference type="ARBA" id="ARBA00015262"/>
    </source>
</evidence>
<dbReference type="EMBL" id="JBHUGI010000008">
    <property type="protein sequence ID" value="MFD1927434.1"/>
    <property type="molecule type" value="Genomic_DNA"/>
</dbReference>
<comment type="similarity">
    <text evidence="2">Belongs to the MoaB/Mog family.</text>
</comment>
<protein>
    <recommendedName>
        <fullName evidence="1 2">Molybdenum cofactor biosynthesis protein B</fullName>
    </recommendedName>
</protein>
<keyword evidence="5" id="KW-1185">Reference proteome</keyword>